<gene>
    <name evidence="5" type="ORF">CLV85_1482</name>
</gene>
<dbReference type="InterPro" id="IPR036873">
    <property type="entry name" value="Rhodanese-like_dom_sf"/>
</dbReference>
<evidence type="ECO:0000313" key="6">
    <source>
        <dbReference type="Proteomes" id="UP000231742"/>
    </source>
</evidence>
<keyword evidence="6" id="KW-1185">Reference proteome</keyword>
<reference evidence="5 6" key="1">
    <citation type="submission" date="2017-11" db="EMBL/GenBank/DDBJ databases">
        <title>Genomic Encyclopedia of Archaeal and Bacterial Type Strains, Phase II (KMG-II): From Individual Species to Whole Genera.</title>
        <authorList>
            <person name="Goeker M."/>
        </authorList>
    </citation>
    <scope>NUCLEOTIDE SEQUENCE [LARGE SCALE GENOMIC DNA]</scope>
    <source>
        <strain evidence="5 6">DSM 16400</strain>
    </source>
</reference>
<dbReference type="PROSITE" id="PS00683">
    <property type="entry name" value="RHODANESE_2"/>
    <property type="match status" value="1"/>
</dbReference>
<dbReference type="CDD" id="cd01449">
    <property type="entry name" value="TST_Repeat_2"/>
    <property type="match status" value="1"/>
</dbReference>
<dbReference type="Gene3D" id="3.40.250.10">
    <property type="entry name" value="Rhodanese-like domain"/>
    <property type="match status" value="2"/>
</dbReference>
<dbReference type="PANTHER" id="PTHR43855">
    <property type="entry name" value="THIOSULFATE SULFURTRANSFERASE"/>
    <property type="match status" value="1"/>
</dbReference>
<proteinExistence type="predicted"/>
<protein>
    <recommendedName>
        <fullName evidence="3">Sulfurtransferase</fullName>
    </recommendedName>
</protein>
<accession>A0A2M9D977</accession>
<keyword evidence="1" id="KW-0677">Repeat</keyword>
<dbReference type="AlphaFoldDB" id="A0A2M9D977"/>
<dbReference type="CDD" id="cd01448">
    <property type="entry name" value="TST_Repeat_1"/>
    <property type="match status" value="1"/>
</dbReference>
<dbReference type="InterPro" id="IPR001763">
    <property type="entry name" value="Rhodanese-like_dom"/>
</dbReference>
<dbReference type="PANTHER" id="PTHR43855:SF1">
    <property type="entry name" value="THIOSULFATE SULFURTRANSFERASE"/>
    <property type="match status" value="1"/>
</dbReference>
<sequence>MTIERDPAPQFAEFSHPERLVSAQWVEEHLGEPGLVVVESDEDVLLYETGHIRGAVKIDWHTDLNDPVTRDYIDGEGFAELMSRSGISRDSTVVIYGDKTNWWAAYALWVFTLFGHEDVRLMDGGRAKWEADGREYTLEVPTPTPTEYPIVERSDSVIRAFRDDVLAHLGNPLIDVRSPEEYSGARTTVPGYPEEGALRAGHIPSAQSVPWSKAVAEDGTFRPLSELNTIYREGAGLKDGDDIVAYCRIGERSSHTWFVLNYLMGFPNVRNYDGSWTEWGSLVRVPIALGTEPGDVPSR</sequence>
<evidence type="ECO:0000256" key="2">
    <source>
        <dbReference type="ARBA" id="ARBA00047549"/>
    </source>
</evidence>
<dbReference type="SUPFAM" id="SSF52821">
    <property type="entry name" value="Rhodanese/Cell cycle control phosphatase"/>
    <property type="match status" value="2"/>
</dbReference>
<dbReference type="GO" id="GO:0004792">
    <property type="term" value="F:thiosulfate-cyanide sulfurtransferase activity"/>
    <property type="evidence" value="ECO:0007669"/>
    <property type="project" value="UniProtKB-EC"/>
</dbReference>
<keyword evidence="5" id="KW-0670">Pyruvate</keyword>
<dbReference type="EMBL" id="PGFH01000001">
    <property type="protein sequence ID" value="PJJ82287.1"/>
    <property type="molecule type" value="Genomic_DNA"/>
</dbReference>
<evidence type="ECO:0000259" key="4">
    <source>
        <dbReference type="PROSITE" id="PS50206"/>
    </source>
</evidence>
<evidence type="ECO:0000256" key="3">
    <source>
        <dbReference type="RuleBase" id="RU000507"/>
    </source>
</evidence>
<comment type="caution">
    <text evidence="5">The sequence shown here is derived from an EMBL/GenBank/DDBJ whole genome shotgun (WGS) entry which is preliminary data.</text>
</comment>
<dbReference type="SMART" id="SM00450">
    <property type="entry name" value="RHOD"/>
    <property type="match status" value="2"/>
</dbReference>
<comment type="catalytic activity">
    <reaction evidence="2">
        <text>thiosulfate + hydrogen cyanide = thiocyanate + sulfite + 2 H(+)</text>
        <dbReference type="Rhea" id="RHEA:16881"/>
        <dbReference type="ChEBI" id="CHEBI:15378"/>
        <dbReference type="ChEBI" id="CHEBI:17359"/>
        <dbReference type="ChEBI" id="CHEBI:18022"/>
        <dbReference type="ChEBI" id="CHEBI:18407"/>
        <dbReference type="ChEBI" id="CHEBI:33542"/>
        <dbReference type="EC" id="2.8.1.1"/>
    </reaction>
</comment>
<dbReference type="Pfam" id="PF00581">
    <property type="entry name" value="Rhodanese"/>
    <property type="match status" value="2"/>
</dbReference>
<dbReference type="OrthoDB" id="9781034at2"/>
<name>A0A2M9D977_9MICO</name>
<keyword evidence="3 5" id="KW-0808">Transferase</keyword>
<dbReference type="RefSeq" id="WP_100388895.1">
    <property type="nucleotide sequence ID" value="NZ_BMZU01000001.1"/>
</dbReference>
<feature type="domain" description="Rhodanese" evidence="4">
    <location>
        <begin position="31"/>
        <end position="138"/>
    </location>
</feature>
<evidence type="ECO:0000256" key="1">
    <source>
        <dbReference type="ARBA" id="ARBA00022737"/>
    </source>
</evidence>
<dbReference type="InterPro" id="IPR051126">
    <property type="entry name" value="Thiosulfate_sulfurtransferase"/>
</dbReference>
<dbReference type="InterPro" id="IPR001307">
    <property type="entry name" value="Thiosulphate_STrfase_CS"/>
</dbReference>
<organism evidence="5 6">
    <name type="scientific">Salinibacterium amurskyense</name>
    <dbReference type="NCBI Taxonomy" id="205941"/>
    <lineage>
        <taxon>Bacteria</taxon>
        <taxon>Bacillati</taxon>
        <taxon>Actinomycetota</taxon>
        <taxon>Actinomycetes</taxon>
        <taxon>Micrococcales</taxon>
        <taxon>Microbacteriaceae</taxon>
        <taxon>Salinibacterium</taxon>
    </lineage>
</organism>
<feature type="domain" description="Rhodanese" evidence="4">
    <location>
        <begin position="173"/>
        <end position="288"/>
    </location>
</feature>
<dbReference type="PROSITE" id="PS50206">
    <property type="entry name" value="RHODANESE_3"/>
    <property type="match status" value="2"/>
</dbReference>
<evidence type="ECO:0000313" key="5">
    <source>
        <dbReference type="EMBL" id="PJJ82287.1"/>
    </source>
</evidence>
<dbReference type="Proteomes" id="UP000231742">
    <property type="component" value="Unassembled WGS sequence"/>
</dbReference>